<feature type="signal peptide" evidence="1">
    <location>
        <begin position="1"/>
        <end position="18"/>
    </location>
</feature>
<dbReference type="RefSeq" id="WP_147736631.1">
    <property type="nucleotide sequence ID" value="NZ_SAXX01000017.1"/>
</dbReference>
<sequence>MKKLVLIIFLVGFSRVFAAFEVDVLGQLAASFGVPIVQSVYTDGTNFYATSKKGSQTLRRLKVKGSTEARLSGSVQIGYQFPMTNSLKGIGVFCNIKIEQFSIGTSTNDGKDFLKKEGFNLGVGLTTKFIFGSINSLVPRDTIIGFGLGAKVLVSPKIEFSSIIPPITPYVDLFVEQRFFVARKLALVGGINVGIDFMIYQFSDDGTALFGSYGPYMTAYPTLSIGLNIGLHFGN</sequence>
<protein>
    <recommendedName>
        <fullName evidence="4">Outer membrane protein beta-barrel domain-containing protein</fullName>
    </recommendedName>
</protein>
<reference evidence="2 3" key="1">
    <citation type="journal article" date="1992" name="Lakartidningen">
        <title>[Penicillin V and not amoxicillin is the first choice preparation in acute otitis].</title>
        <authorList>
            <person name="Kamme C."/>
            <person name="Lundgren K."/>
            <person name="Prellner K."/>
        </authorList>
    </citation>
    <scope>NUCLEOTIDE SEQUENCE [LARGE SCALE GENOMIC DNA]</scope>
    <source>
        <strain evidence="2 3">PC5538III-lc</strain>
    </source>
</reference>
<keyword evidence="1" id="KW-0732">Signal</keyword>
<comment type="caution">
    <text evidence="2">The sequence shown here is derived from an EMBL/GenBank/DDBJ whole genome shotgun (WGS) entry which is preliminary data.</text>
</comment>
<evidence type="ECO:0000256" key="1">
    <source>
        <dbReference type="SAM" id="SignalP"/>
    </source>
</evidence>
<organism evidence="2 3">
    <name type="scientific">Brachyspira aalborgi</name>
    <dbReference type="NCBI Taxonomy" id="29522"/>
    <lineage>
        <taxon>Bacteria</taxon>
        <taxon>Pseudomonadati</taxon>
        <taxon>Spirochaetota</taxon>
        <taxon>Spirochaetia</taxon>
        <taxon>Brachyspirales</taxon>
        <taxon>Brachyspiraceae</taxon>
        <taxon>Brachyspira</taxon>
    </lineage>
</organism>
<gene>
    <name evidence="2" type="ORF">EPJ69_06305</name>
</gene>
<accession>A0A5C8E348</accession>
<dbReference type="Proteomes" id="UP000324707">
    <property type="component" value="Unassembled WGS sequence"/>
</dbReference>
<dbReference type="EMBL" id="SAXX01000017">
    <property type="protein sequence ID" value="TXJ31738.1"/>
    <property type="molecule type" value="Genomic_DNA"/>
</dbReference>
<name>A0A5C8E348_9SPIR</name>
<evidence type="ECO:0000313" key="2">
    <source>
        <dbReference type="EMBL" id="TXJ31738.1"/>
    </source>
</evidence>
<feature type="chain" id="PRO_5022800250" description="Outer membrane protein beta-barrel domain-containing protein" evidence="1">
    <location>
        <begin position="19"/>
        <end position="235"/>
    </location>
</feature>
<proteinExistence type="predicted"/>
<evidence type="ECO:0000313" key="3">
    <source>
        <dbReference type="Proteomes" id="UP000324707"/>
    </source>
</evidence>
<dbReference type="AlphaFoldDB" id="A0A5C8E348"/>
<evidence type="ECO:0008006" key="4">
    <source>
        <dbReference type="Google" id="ProtNLM"/>
    </source>
</evidence>